<name>A0A0V1M6I4_9BILA</name>
<evidence type="ECO:0000313" key="1">
    <source>
        <dbReference type="EMBL" id="KRZ67515.1"/>
    </source>
</evidence>
<sequence length="66" mass="7661">MDGNSRKIELPKTTKYHNFNEYFTKMSRMFPLLKCKHPGSVSREFPMGCFPVHCDNIEAIYSTNTA</sequence>
<dbReference type="AlphaFoldDB" id="A0A0V1M6I4"/>
<comment type="caution">
    <text evidence="1">The sequence shown here is derived from an EMBL/GenBank/DDBJ whole genome shotgun (WGS) entry which is preliminary data.</text>
</comment>
<dbReference type="EMBL" id="JYDO01000194">
    <property type="protein sequence ID" value="KRZ67515.1"/>
    <property type="molecule type" value="Genomic_DNA"/>
</dbReference>
<protein>
    <submittedName>
        <fullName evidence="1">Uncharacterized protein</fullName>
    </submittedName>
</protein>
<accession>A0A0V1M6I4</accession>
<evidence type="ECO:0000313" key="2">
    <source>
        <dbReference type="Proteomes" id="UP000054843"/>
    </source>
</evidence>
<gene>
    <name evidence="1" type="ORF">T10_9917</name>
</gene>
<keyword evidence="2" id="KW-1185">Reference proteome</keyword>
<reference evidence="1 2" key="1">
    <citation type="submission" date="2015-01" db="EMBL/GenBank/DDBJ databases">
        <title>Evolution of Trichinella species and genotypes.</title>
        <authorList>
            <person name="Korhonen P.K."/>
            <person name="Edoardo P."/>
            <person name="Giuseppe L.R."/>
            <person name="Gasser R.B."/>
        </authorList>
    </citation>
    <scope>NUCLEOTIDE SEQUENCE [LARGE SCALE GENOMIC DNA]</scope>
    <source>
        <strain evidence="1">ISS1980</strain>
    </source>
</reference>
<organism evidence="1 2">
    <name type="scientific">Trichinella papuae</name>
    <dbReference type="NCBI Taxonomy" id="268474"/>
    <lineage>
        <taxon>Eukaryota</taxon>
        <taxon>Metazoa</taxon>
        <taxon>Ecdysozoa</taxon>
        <taxon>Nematoda</taxon>
        <taxon>Enoplea</taxon>
        <taxon>Dorylaimia</taxon>
        <taxon>Trichinellida</taxon>
        <taxon>Trichinellidae</taxon>
        <taxon>Trichinella</taxon>
    </lineage>
</organism>
<dbReference type="Proteomes" id="UP000054843">
    <property type="component" value="Unassembled WGS sequence"/>
</dbReference>
<proteinExistence type="predicted"/>